<dbReference type="Proteomes" id="UP000799640">
    <property type="component" value="Unassembled WGS sequence"/>
</dbReference>
<dbReference type="SMART" id="SM00671">
    <property type="entry name" value="SEL1"/>
    <property type="match status" value="3"/>
</dbReference>
<evidence type="ECO:0000313" key="3">
    <source>
        <dbReference type="Proteomes" id="UP000799640"/>
    </source>
</evidence>
<evidence type="ECO:0000256" key="1">
    <source>
        <dbReference type="SAM" id="MobiDB-lite"/>
    </source>
</evidence>
<organism evidence="2 3">
    <name type="scientific">Trichodelitschia bisporula</name>
    <dbReference type="NCBI Taxonomy" id="703511"/>
    <lineage>
        <taxon>Eukaryota</taxon>
        <taxon>Fungi</taxon>
        <taxon>Dikarya</taxon>
        <taxon>Ascomycota</taxon>
        <taxon>Pezizomycotina</taxon>
        <taxon>Dothideomycetes</taxon>
        <taxon>Dothideomycetes incertae sedis</taxon>
        <taxon>Phaeotrichales</taxon>
        <taxon>Phaeotrichaceae</taxon>
        <taxon>Trichodelitschia</taxon>
    </lineage>
</organism>
<dbReference type="PANTHER" id="PTHR43628:SF11">
    <property type="entry name" value="PROTEIN DSF2"/>
    <property type="match status" value="1"/>
</dbReference>
<feature type="region of interest" description="Disordered" evidence="1">
    <location>
        <begin position="666"/>
        <end position="706"/>
    </location>
</feature>
<feature type="compositionally biased region" description="Basic residues" evidence="1">
    <location>
        <begin position="689"/>
        <end position="706"/>
    </location>
</feature>
<dbReference type="OrthoDB" id="2384430at2759"/>
<dbReference type="InterPro" id="IPR011990">
    <property type="entry name" value="TPR-like_helical_dom_sf"/>
</dbReference>
<dbReference type="InterPro" id="IPR006597">
    <property type="entry name" value="Sel1-like"/>
</dbReference>
<keyword evidence="3" id="KW-1185">Reference proteome</keyword>
<dbReference type="EMBL" id="ML996703">
    <property type="protein sequence ID" value="KAF2397574.1"/>
    <property type="molecule type" value="Genomic_DNA"/>
</dbReference>
<evidence type="ECO:0000313" key="2">
    <source>
        <dbReference type="EMBL" id="KAF2397574.1"/>
    </source>
</evidence>
<reference evidence="2" key="1">
    <citation type="journal article" date="2020" name="Stud. Mycol.">
        <title>101 Dothideomycetes genomes: a test case for predicting lifestyles and emergence of pathogens.</title>
        <authorList>
            <person name="Haridas S."/>
            <person name="Albert R."/>
            <person name="Binder M."/>
            <person name="Bloem J."/>
            <person name="Labutti K."/>
            <person name="Salamov A."/>
            <person name="Andreopoulos B."/>
            <person name="Baker S."/>
            <person name="Barry K."/>
            <person name="Bills G."/>
            <person name="Bluhm B."/>
            <person name="Cannon C."/>
            <person name="Castanera R."/>
            <person name="Culley D."/>
            <person name="Daum C."/>
            <person name="Ezra D."/>
            <person name="Gonzalez J."/>
            <person name="Henrissat B."/>
            <person name="Kuo A."/>
            <person name="Liang C."/>
            <person name="Lipzen A."/>
            <person name="Lutzoni F."/>
            <person name="Magnuson J."/>
            <person name="Mondo S."/>
            <person name="Nolan M."/>
            <person name="Ohm R."/>
            <person name="Pangilinan J."/>
            <person name="Park H.-J."/>
            <person name="Ramirez L."/>
            <person name="Alfaro M."/>
            <person name="Sun H."/>
            <person name="Tritt A."/>
            <person name="Yoshinaga Y."/>
            <person name="Zwiers L.-H."/>
            <person name="Turgeon B."/>
            <person name="Goodwin S."/>
            <person name="Spatafora J."/>
            <person name="Crous P."/>
            <person name="Grigoriev I."/>
        </authorList>
    </citation>
    <scope>NUCLEOTIDE SEQUENCE</scope>
    <source>
        <strain evidence="2">CBS 262.69</strain>
    </source>
</reference>
<dbReference type="PANTHER" id="PTHR43628">
    <property type="entry name" value="ACTIVATOR OF C KINASE PROTEIN 1-RELATED"/>
    <property type="match status" value="1"/>
</dbReference>
<feature type="compositionally biased region" description="Basic and acidic residues" evidence="1">
    <location>
        <begin position="679"/>
        <end position="688"/>
    </location>
</feature>
<sequence length="706" mass="77080">MADRPDFIDLPKSPFDPVSRPLYTSHSALSTPDVAYPPAMSPLDALAFQGRLLAAKFEEESRKGRRMSRLPTTTVVNEFAKTRPTYFRGTSDQSAGEESAEDAPKSPREVNPENRPMSTHPSIHSDGDLLSPFGRNAQFQNTLSHIHEHDHEAEPSGYFSLPRSHSPEQMETPLAGSFKRPVPPPSQVIRQGPAKQSPAPVIFSHKTSTLVPPSPPGGTFFLSGSPSIRALMENPEDIDHLSLGGSPDPLQVRLPLSPFYPQIPRSPSLASERSVGSSGLPRPSFNYSRPLSRSRGPSFETKRFQPTGLNRADTGGSGSSRPSLDVPSRQDTGDLPLTPATNDIPHTPLSMTGEAFFDASEAPPSASYTYAKYSLPRSKDPKRESIGAEEFLNRQIRWDNDNAETEAVLALPTLNELSLTPPVSRAGPLPTLTPPTSSHSEAPSKSRSKHRPADITIPPRFPESSSPRRKAQSKPVIAEMTPEMHLEKGIECHENGAVQESTYHFRLAAKAGLPTAMVLYALACRHGWGMRPNPADAIMWLQKAISSSKLEVADDEATVQQGRQTDPLDRAKHKAQFALGAYELGMSYMKGWGVAVDKLAALHCFEIAGQWGDADALTEAASCYAEGVGCKKDMKKAARLYREAEKMGTSIAGNSWIYKEKYLDDAASERSGRSGRSTSRKDASDSKKRDKSRTRTFFGRKKSSAS</sequence>
<dbReference type="GO" id="GO:0010972">
    <property type="term" value="P:negative regulation of G2/M transition of mitotic cell cycle"/>
    <property type="evidence" value="ECO:0007669"/>
    <property type="project" value="TreeGrafter"/>
</dbReference>
<dbReference type="Gene3D" id="1.25.40.10">
    <property type="entry name" value="Tetratricopeptide repeat domain"/>
    <property type="match status" value="1"/>
</dbReference>
<name>A0A6G1HNT6_9PEZI</name>
<feature type="compositionally biased region" description="Basic and acidic residues" evidence="1">
    <location>
        <begin position="102"/>
        <end position="112"/>
    </location>
</feature>
<feature type="region of interest" description="Disordered" evidence="1">
    <location>
        <begin position="418"/>
        <end position="475"/>
    </location>
</feature>
<dbReference type="SUPFAM" id="SSF81901">
    <property type="entry name" value="HCP-like"/>
    <property type="match status" value="1"/>
</dbReference>
<gene>
    <name evidence="2" type="ORF">EJ06DRAFT_156467</name>
</gene>
<accession>A0A6G1HNT6</accession>
<feature type="region of interest" description="Disordered" evidence="1">
    <location>
        <begin position="264"/>
        <end position="351"/>
    </location>
</feature>
<feature type="compositionally biased region" description="Polar residues" evidence="1">
    <location>
        <begin position="268"/>
        <end position="277"/>
    </location>
</feature>
<dbReference type="AlphaFoldDB" id="A0A6G1HNT6"/>
<proteinExistence type="predicted"/>
<dbReference type="Pfam" id="PF08238">
    <property type="entry name" value="Sel1"/>
    <property type="match status" value="3"/>
</dbReference>
<feature type="region of interest" description="Disordered" evidence="1">
    <location>
        <begin position="165"/>
        <end position="200"/>
    </location>
</feature>
<feature type="region of interest" description="Disordered" evidence="1">
    <location>
        <begin position="59"/>
        <end position="131"/>
    </location>
</feature>
<dbReference type="GO" id="GO:0032153">
    <property type="term" value="C:cell division site"/>
    <property type="evidence" value="ECO:0007669"/>
    <property type="project" value="TreeGrafter"/>
</dbReference>
<protein>
    <recommendedName>
        <fullName evidence="4">HCP-like protein</fullName>
    </recommendedName>
</protein>
<evidence type="ECO:0008006" key="4">
    <source>
        <dbReference type="Google" id="ProtNLM"/>
    </source>
</evidence>
<dbReference type="InterPro" id="IPR052945">
    <property type="entry name" value="Mitotic_Regulator"/>
</dbReference>